<keyword evidence="4" id="KW-0804">Transcription</keyword>
<accession>A0A941HXA9</accession>
<evidence type="ECO:0000256" key="2">
    <source>
        <dbReference type="ARBA" id="ARBA00023015"/>
    </source>
</evidence>
<evidence type="ECO:0000259" key="5">
    <source>
        <dbReference type="PROSITE" id="PS50937"/>
    </source>
</evidence>
<sequence length="258" mass="27867">MTPPGDFKPIEIARRTGVSIRALRLYEQHGLLKPRRDANGWRVYDAEAIARLHQVLSLKRLGLTLSQIGELLARGGVDLAAALEVQESVLQAQQGQLDAALASIRVARNRLADGEALAVDVLIELTRQVAQPTPAHWGEAFGPLMRRHLRPEQIEDLAARNAFAADEANGHLWEGLVADARALIGSDPSAPAALDLARRWRSAQGRFTGGDPALTAGLRAVWRQAISDPALAPNVPIDAEIFDFVLAAGLMLKAREGS</sequence>
<dbReference type="PRINTS" id="PR00040">
    <property type="entry name" value="HTHMERR"/>
</dbReference>
<dbReference type="SUPFAM" id="SSF46955">
    <property type="entry name" value="Putative DNA-binding domain"/>
    <property type="match status" value="1"/>
</dbReference>
<evidence type="ECO:0000256" key="3">
    <source>
        <dbReference type="ARBA" id="ARBA00023125"/>
    </source>
</evidence>
<dbReference type="CDD" id="cd01106">
    <property type="entry name" value="HTH_TipAL-Mta"/>
    <property type="match status" value="1"/>
</dbReference>
<protein>
    <submittedName>
        <fullName evidence="6">MerR family transcriptional regulator</fullName>
    </submittedName>
</protein>
<dbReference type="GO" id="GO:0003677">
    <property type="term" value="F:DNA binding"/>
    <property type="evidence" value="ECO:0007669"/>
    <property type="project" value="UniProtKB-KW"/>
</dbReference>
<dbReference type="SMART" id="SM00422">
    <property type="entry name" value="HTH_MERR"/>
    <property type="match status" value="1"/>
</dbReference>
<reference evidence="7" key="1">
    <citation type="submission" date="2021-01" db="EMBL/GenBank/DDBJ databases">
        <title>Genome sequence of Phenylobacterium sp. 20VBR1 isolated from a valley glaceir, Ny-Alesund, Svalbard.</title>
        <authorList>
            <person name="Thomas F.A."/>
            <person name="Krishnan K.P."/>
            <person name="Sinha R.K."/>
        </authorList>
    </citation>
    <scope>NUCLEOTIDE SEQUENCE</scope>
    <source>
        <strain evidence="7">20VBR1</strain>
    </source>
</reference>
<dbReference type="AlphaFoldDB" id="A0A941HXA9"/>
<dbReference type="PANTHER" id="PTHR30204:SF69">
    <property type="entry name" value="MERR-FAMILY TRANSCRIPTIONAL REGULATOR"/>
    <property type="match status" value="1"/>
</dbReference>
<keyword evidence="3" id="KW-0238">DNA-binding</keyword>
<proteinExistence type="predicted"/>
<dbReference type="InterPro" id="IPR009061">
    <property type="entry name" value="DNA-bd_dom_put_sf"/>
</dbReference>
<dbReference type="PANTHER" id="PTHR30204">
    <property type="entry name" value="REDOX-CYCLING DRUG-SENSING TRANSCRIPTIONAL ACTIVATOR SOXR"/>
    <property type="match status" value="1"/>
</dbReference>
<dbReference type="GO" id="GO:0003700">
    <property type="term" value="F:DNA-binding transcription factor activity"/>
    <property type="evidence" value="ECO:0007669"/>
    <property type="project" value="InterPro"/>
</dbReference>
<keyword evidence="8" id="KW-1185">Reference proteome</keyword>
<dbReference type="InterPro" id="IPR000551">
    <property type="entry name" value="MerR-type_HTH_dom"/>
</dbReference>
<dbReference type="Gene3D" id="1.10.1660.10">
    <property type="match status" value="1"/>
</dbReference>
<dbReference type="InterPro" id="IPR047057">
    <property type="entry name" value="MerR_fam"/>
</dbReference>
<dbReference type="Pfam" id="PF13411">
    <property type="entry name" value="MerR_1"/>
    <property type="match status" value="1"/>
</dbReference>
<keyword evidence="1" id="KW-0678">Repressor</keyword>
<reference evidence="6" key="2">
    <citation type="submission" date="2021-04" db="EMBL/GenBank/DDBJ databases">
        <title>Draft genome assembly of strain Phenylobacterium sp. 20VBR1 using MiniION and Illumina platforms.</title>
        <authorList>
            <person name="Thomas F.A."/>
            <person name="Krishnan K.P."/>
            <person name="Sinha R.K."/>
        </authorList>
    </citation>
    <scope>NUCLEOTIDE SEQUENCE</scope>
    <source>
        <strain evidence="6">20VBR1</strain>
    </source>
</reference>
<feature type="domain" description="HTH merR-type" evidence="5">
    <location>
        <begin position="11"/>
        <end position="74"/>
    </location>
</feature>
<dbReference type="EMBL" id="JAGSGD010000001">
    <property type="protein sequence ID" value="MBR7620132.1"/>
    <property type="molecule type" value="Genomic_DNA"/>
</dbReference>
<keyword evidence="2" id="KW-0805">Transcription regulation</keyword>
<dbReference type="PROSITE" id="PS50937">
    <property type="entry name" value="HTH_MERR_2"/>
    <property type="match status" value="1"/>
</dbReference>
<evidence type="ECO:0000256" key="1">
    <source>
        <dbReference type="ARBA" id="ARBA00022491"/>
    </source>
</evidence>
<name>A0A941HXA9_9CAUL</name>
<dbReference type="EMBL" id="CP068570">
    <property type="protein sequence ID" value="QQZ49019.1"/>
    <property type="molecule type" value="Genomic_DNA"/>
</dbReference>
<organism evidence="6 8">
    <name type="scientific">Phenylobacterium glaciei</name>
    <dbReference type="NCBI Taxonomy" id="2803784"/>
    <lineage>
        <taxon>Bacteria</taxon>
        <taxon>Pseudomonadati</taxon>
        <taxon>Pseudomonadota</taxon>
        <taxon>Alphaproteobacteria</taxon>
        <taxon>Caulobacterales</taxon>
        <taxon>Caulobacteraceae</taxon>
        <taxon>Phenylobacterium</taxon>
    </lineage>
</organism>
<evidence type="ECO:0000313" key="7">
    <source>
        <dbReference type="EMBL" id="QQZ49019.1"/>
    </source>
</evidence>
<evidence type="ECO:0000256" key="4">
    <source>
        <dbReference type="ARBA" id="ARBA00023163"/>
    </source>
</evidence>
<evidence type="ECO:0000313" key="6">
    <source>
        <dbReference type="EMBL" id="MBR7620132.1"/>
    </source>
</evidence>
<dbReference type="RefSeq" id="WP_215340858.1">
    <property type="nucleotide sequence ID" value="NZ_JAGSGD010000001.1"/>
</dbReference>
<evidence type="ECO:0000313" key="8">
    <source>
        <dbReference type="Proteomes" id="UP000622580"/>
    </source>
</evidence>
<gene>
    <name evidence="6" type="ORF">JKL49_12115</name>
    <name evidence="7" type="ORF">JKL49_17530</name>
</gene>
<dbReference type="Proteomes" id="UP000622580">
    <property type="component" value="Unassembled WGS sequence"/>
</dbReference>